<feature type="transmembrane region" description="Helical" evidence="2">
    <location>
        <begin position="212"/>
        <end position="236"/>
    </location>
</feature>
<feature type="compositionally biased region" description="Low complexity" evidence="1">
    <location>
        <begin position="361"/>
        <end position="373"/>
    </location>
</feature>
<dbReference type="InterPro" id="IPR052953">
    <property type="entry name" value="Ser-rich/MCO-related"/>
</dbReference>
<keyword evidence="2" id="KW-1133">Transmembrane helix</keyword>
<organism evidence="4 5">
    <name type="scientific">Apiospora marii</name>
    <dbReference type="NCBI Taxonomy" id="335849"/>
    <lineage>
        <taxon>Eukaryota</taxon>
        <taxon>Fungi</taxon>
        <taxon>Dikarya</taxon>
        <taxon>Ascomycota</taxon>
        <taxon>Pezizomycotina</taxon>
        <taxon>Sordariomycetes</taxon>
        <taxon>Xylariomycetidae</taxon>
        <taxon>Amphisphaeriales</taxon>
        <taxon>Apiosporaceae</taxon>
        <taxon>Apiospora</taxon>
    </lineage>
</organism>
<name>A0ABR1SQB5_9PEZI</name>
<dbReference type="InterPro" id="IPR008972">
    <property type="entry name" value="Cupredoxin"/>
</dbReference>
<dbReference type="CDD" id="cd00920">
    <property type="entry name" value="Cupredoxin"/>
    <property type="match status" value="1"/>
</dbReference>
<sequence length="463" mass="50136">MRLLLGVLVFAARVSVGLAHDAKPDKTGSSATQTTAGPTIHTISVGAAGFSFRPDSVTANVGDIVRFNFYPSNHSVARAEFRYPCIPYETVEIGRRGFYSDLVPVQAILNDPPHFDIRINDTEPIFFYCTLPGSCLDESMVGVINPNGTFTLDIQKQYVANSTFEFAPRQPFPTEMPRPDPKVPGGYVQPTAANTTGPRHGVGDHDDSMSGAVVAGIVVGGAALLGLIAGLLFLCYRKRRRHGSHKGRHHRGHIALRSTPSPIPMRLAAAVTPSRPPRSPRRASSGLVFACQGERAPSSRSGTPRGGAKLAAAASPSAGGARRMSPTAQEQDEVVAYSSPEAPYYGIISPLRETKPDHSPRQQPQQHHQSPSHDAAAYPMSTNQYHPRAPIMLPSTPQTPPPVELPAGCADDHPGNATTPLPRYYNNNNNNNNNNSSWSRPFSWRRVVDYDYRPDKVVNGNMI</sequence>
<dbReference type="SUPFAM" id="SSF49503">
    <property type="entry name" value="Cupredoxins"/>
    <property type="match status" value="1"/>
</dbReference>
<dbReference type="Proteomes" id="UP001396898">
    <property type="component" value="Unassembled WGS sequence"/>
</dbReference>
<comment type="caution">
    <text evidence="4">The sequence shown here is derived from an EMBL/GenBank/DDBJ whole genome shotgun (WGS) entry which is preliminary data.</text>
</comment>
<keyword evidence="2" id="KW-0812">Transmembrane</keyword>
<feature type="region of interest" description="Disordered" evidence="1">
    <location>
        <begin position="350"/>
        <end position="419"/>
    </location>
</feature>
<keyword evidence="5" id="KW-1185">Reference proteome</keyword>
<feature type="chain" id="PRO_5045162088" evidence="3">
    <location>
        <begin position="20"/>
        <end position="463"/>
    </location>
</feature>
<feature type="compositionally biased region" description="Low complexity" evidence="1">
    <location>
        <begin position="306"/>
        <end position="325"/>
    </location>
</feature>
<keyword evidence="3" id="KW-0732">Signal</keyword>
<evidence type="ECO:0000313" key="5">
    <source>
        <dbReference type="Proteomes" id="UP001396898"/>
    </source>
</evidence>
<feature type="compositionally biased region" description="Basic residues" evidence="1">
    <location>
        <begin position="242"/>
        <end position="254"/>
    </location>
</feature>
<protein>
    <submittedName>
        <fullName evidence="4">GPI-anchored cupredoxin</fullName>
    </submittedName>
</protein>
<dbReference type="EMBL" id="JAQQWI010000005">
    <property type="protein sequence ID" value="KAK8035885.1"/>
    <property type="molecule type" value="Genomic_DNA"/>
</dbReference>
<accession>A0ABR1SQB5</accession>
<keyword evidence="2" id="KW-0472">Membrane</keyword>
<evidence type="ECO:0000256" key="2">
    <source>
        <dbReference type="SAM" id="Phobius"/>
    </source>
</evidence>
<evidence type="ECO:0000256" key="1">
    <source>
        <dbReference type="SAM" id="MobiDB-lite"/>
    </source>
</evidence>
<evidence type="ECO:0000313" key="4">
    <source>
        <dbReference type="EMBL" id="KAK8035885.1"/>
    </source>
</evidence>
<dbReference type="PANTHER" id="PTHR34883:SF8">
    <property type="entry name" value="EXTRACELLULAR SERINE-RICH PROTEIN (AFU_ORTHOLOGUE AFUA_6G00670)"/>
    <property type="match status" value="1"/>
</dbReference>
<evidence type="ECO:0000256" key="3">
    <source>
        <dbReference type="SAM" id="SignalP"/>
    </source>
</evidence>
<dbReference type="PANTHER" id="PTHR34883">
    <property type="entry name" value="SERINE-RICH PROTEIN, PUTATIVE-RELATED-RELATED"/>
    <property type="match status" value="1"/>
</dbReference>
<dbReference type="Gene3D" id="2.60.40.420">
    <property type="entry name" value="Cupredoxins - blue copper proteins"/>
    <property type="match status" value="1"/>
</dbReference>
<feature type="region of interest" description="Disordered" evidence="1">
    <location>
        <begin position="292"/>
        <end position="333"/>
    </location>
</feature>
<reference evidence="4 5" key="1">
    <citation type="submission" date="2023-01" db="EMBL/GenBank/DDBJ databases">
        <title>Analysis of 21 Apiospora genomes using comparative genomics revels a genus with tremendous synthesis potential of carbohydrate active enzymes and secondary metabolites.</title>
        <authorList>
            <person name="Sorensen T."/>
        </authorList>
    </citation>
    <scope>NUCLEOTIDE SEQUENCE [LARGE SCALE GENOMIC DNA]</scope>
    <source>
        <strain evidence="4 5">CBS 20057</strain>
    </source>
</reference>
<gene>
    <name evidence="4" type="ORF">PG991_001958</name>
</gene>
<feature type="signal peptide" evidence="3">
    <location>
        <begin position="1"/>
        <end position="19"/>
    </location>
</feature>
<feature type="region of interest" description="Disordered" evidence="1">
    <location>
        <begin position="242"/>
        <end position="263"/>
    </location>
</feature>
<proteinExistence type="predicted"/>